<gene>
    <name evidence="1" type="ORF">HGP29_13870</name>
</gene>
<dbReference type="Pfam" id="PF00756">
    <property type="entry name" value="Esterase"/>
    <property type="match status" value="2"/>
</dbReference>
<organism evidence="1 2">
    <name type="scientific">Flammeovirga agarivorans</name>
    <dbReference type="NCBI Taxonomy" id="2726742"/>
    <lineage>
        <taxon>Bacteria</taxon>
        <taxon>Pseudomonadati</taxon>
        <taxon>Bacteroidota</taxon>
        <taxon>Cytophagia</taxon>
        <taxon>Cytophagales</taxon>
        <taxon>Flammeovirgaceae</taxon>
        <taxon>Flammeovirga</taxon>
    </lineage>
</organism>
<dbReference type="PANTHER" id="PTHR48098">
    <property type="entry name" value="ENTEROCHELIN ESTERASE-RELATED"/>
    <property type="match status" value="1"/>
</dbReference>
<dbReference type="AlphaFoldDB" id="A0A7X8SL84"/>
<dbReference type="RefSeq" id="WP_168883021.1">
    <property type="nucleotide sequence ID" value="NZ_JABAIL010000004.1"/>
</dbReference>
<protein>
    <recommendedName>
        <fullName evidence="3">Esterase</fullName>
    </recommendedName>
</protein>
<evidence type="ECO:0000313" key="1">
    <source>
        <dbReference type="EMBL" id="NLR92304.1"/>
    </source>
</evidence>
<comment type="caution">
    <text evidence="1">The sequence shown here is derived from an EMBL/GenBank/DDBJ whole genome shotgun (WGS) entry which is preliminary data.</text>
</comment>
<evidence type="ECO:0000313" key="2">
    <source>
        <dbReference type="Proteomes" id="UP000585050"/>
    </source>
</evidence>
<name>A0A7X8SL84_9BACT</name>
<proteinExistence type="predicted"/>
<dbReference type="SUPFAM" id="SSF53474">
    <property type="entry name" value="alpha/beta-Hydrolases"/>
    <property type="match status" value="2"/>
</dbReference>
<keyword evidence="2" id="KW-1185">Reference proteome</keyword>
<dbReference type="EMBL" id="JABAIL010000004">
    <property type="protein sequence ID" value="NLR92304.1"/>
    <property type="molecule type" value="Genomic_DNA"/>
</dbReference>
<dbReference type="Gene3D" id="3.40.50.1820">
    <property type="entry name" value="alpha/beta hydrolase"/>
    <property type="match status" value="2"/>
</dbReference>
<sequence length="553" mass="64085">MSYDTYNKITTDQYYKEVEQYYYSHFLQREVKLSIFLPKIDREKPFKALFVNDGQDMEAVGMLSTLNYLYDLKMIGPMVVIGIHCSPSRIDEYGCIDAADYMNRGDKAEPYSRFVVEELISFIRKEHNITTNPQGVSFAGFSLGGLSALDIAWHYPNHFSKVGVFSGSFWWRDKPAEGEYNDDIDRIMHRTIQNSSKREGMKFWLQTGTHDETSDRNNNGIIDSIDDTLDIIRDLKSIGYNEDSDITYVEINEGEHNFYTWSAVLPSFLTWLFDKSHKVEISSQQKLARRRHTSWFQLNALAEAPEVDIIKISDRFDIPQLGKKRAVWALLPKGWESYKERYPVMYLHDAQNLFDKNAPYGMWGIHQSLSEMIKNDQKMMVIAIDHGEEERIKEFSPFELDKKQSGGAKKYINFIIDTLVPYINRNFPSKQGREFSGIGGSSMGGLVSLFSGLYRPESFKKYMIFSPSLWYSKNIYSFAQRVTPSYPSDIYFYSGGQESENLIDEINLLREILVERGFSKNNLPFSICQEADHSEAAWGKEFPKAMQKLFFES</sequence>
<dbReference type="PANTHER" id="PTHR48098:SF6">
    <property type="entry name" value="FERRI-BACILLIBACTIN ESTERASE BESA"/>
    <property type="match status" value="1"/>
</dbReference>
<dbReference type="InterPro" id="IPR000801">
    <property type="entry name" value="Esterase-like"/>
</dbReference>
<dbReference type="InterPro" id="IPR029058">
    <property type="entry name" value="AB_hydrolase_fold"/>
</dbReference>
<dbReference type="InterPro" id="IPR050583">
    <property type="entry name" value="Mycobacterial_A85_antigen"/>
</dbReference>
<accession>A0A7X8SL84</accession>
<dbReference type="Proteomes" id="UP000585050">
    <property type="component" value="Unassembled WGS sequence"/>
</dbReference>
<reference evidence="1 2" key="1">
    <citation type="submission" date="2020-04" db="EMBL/GenBank/DDBJ databases">
        <title>Flammeovirga sp. SR4, a novel species isolated from seawater.</title>
        <authorList>
            <person name="Wang X."/>
        </authorList>
    </citation>
    <scope>NUCLEOTIDE SEQUENCE [LARGE SCALE GENOMIC DNA]</scope>
    <source>
        <strain evidence="1 2">SR4</strain>
    </source>
</reference>
<evidence type="ECO:0008006" key="3">
    <source>
        <dbReference type="Google" id="ProtNLM"/>
    </source>
</evidence>